<dbReference type="PANTHER" id="PTHR13832">
    <property type="entry name" value="PROTEIN PHOSPHATASE 2C"/>
    <property type="match status" value="1"/>
</dbReference>
<evidence type="ECO:0000256" key="1">
    <source>
        <dbReference type="SAM" id="MobiDB-lite"/>
    </source>
</evidence>
<keyword evidence="4" id="KW-1185">Reference proteome</keyword>
<dbReference type="PROSITE" id="PS51746">
    <property type="entry name" value="PPM_2"/>
    <property type="match status" value="1"/>
</dbReference>
<dbReference type="Proteomes" id="UP000280444">
    <property type="component" value="Unassembled WGS sequence"/>
</dbReference>
<gene>
    <name evidence="3" type="ORF">EII11_05985</name>
</gene>
<dbReference type="InterPro" id="IPR036457">
    <property type="entry name" value="PPM-type-like_dom_sf"/>
</dbReference>
<evidence type="ECO:0000313" key="3">
    <source>
        <dbReference type="EMBL" id="RRC95415.1"/>
    </source>
</evidence>
<dbReference type="RefSeq" id="WP_124870069.1">
    <property type="nucleotide sequence ID" value="NZ_RQZF01000004.1"/>
</dbReference>
<dbReference type="Gene3D" id="3.60.40.10">
    <property type="entry name" value="PPM-type phosphatase domain"/>
    <property type="match status" value="1"/>
</dbReference>
<dbReference type="PANTHER" id="PTHR13832:SF827">
    <property type="entry name" value="PROTEIN PHOSPHATASE 1L"/>
    <property type="match status" value="1"/>
</dbReference>
<proteinExistence type="predicted"/>
<dbReference type="OrthoDB" id="9801841at2"/>
<sequence length="435" mass="46216">MAPPNVEFRYAARSDIGLKRSSNQDSGYAGHNLLVLADGMGGAAGGDIASSVAVAHLAPLGLESHSADTLLPLLRQAFLDAHAELLDRSTREPELTGLGTTCIAILRSGNKLAMAHIGDSRAYLLRNGQLAQITTDHSFVQFLVSQGEITPEEALDHPQRNAVTKVLGYNEVDAIPDETVREAVEGDRWLLCSDGLSGLVSDDTIAQTLRDYEDPSECADALIDLALRAGGTDNVTCIVADVVPSTGGGDTTPQIVGAAAIDRTAPSRMGPGAAGRAAALSTQPGASDYFDEDADADEPARARWWTPVISLIVTAIVLGSGWLGYTWAQTQFYVLGSQGKVVIYQGIPQSLGSWELSTPVEITDISLESLPQVERERLQEPVMRSSRDEIDQYVMQLREAALKHAQHTSATTYLTPPTTPQSDATQQSGGARGNG</sequence>
<protein>
    <submittedName>
        <fullName evidence="3">Serine/threonine-protein phosphatase</fullName>
    </submittedName>
</protein>
<dbReference type="SUPFAM" id="SSF81606">
    <property type="entry name" value="PP2C-like"/>
    <property type="match status" value="1"/>
</dbReference>
<dbReference type="EMBL" id="RQZF01000004">
    <property type="protein sequence ID" value="RRC95415.1"/>
    <property type="molecule type" value="Genomic_DNA"/>
</dbReference>
<dbReference type="SMART" id="SM00331">
    <property type="entry name" value="PP2C_SIG"/>
    <property type="match status" value="1"/>
</dbReference>
<reference evidence="3 4" key="1">
    <citation type="submission" date="2018-11" db="EMBL/GenBank/DDBJ databases">
        <title>Genomes From Bacteria Associated with the Canine Oral Cavity: a Test Case for Automated Genome-Based Taxonomic Assignment.</title>
        <authorList>
            <person name="Coil D.A."/>
            <person name="Jospin G."/>
            <person name="Darling A.E."/>
            <person name="Wallis C."/>
            <person name="Davis I.J."/>
            <person name="Harris S."/>
            <person name="Eisen J.A."/>
            <person name="Holcombe L.J."/>
            <person name="O'Flynn C."/>
        </authorList>
    </citation>
    <scope>NUCLEOTIDE SEQUENCE [LARGE SCALE GENOMIC DNA]</scope>
    <source>
        <strain evidence="3 4">OH770</strain>
    </source>
</reference>
<dbReference type="InterPro" id="IPR001932">
    <property type="entry name" value="PPM-type_phosphatase-like_dom"/>
</dbReference>
<accession>A0A3P1SF77</accession>
<dbReference type="Pfam" id="PF13672">
    <property type="entry name" value="PP2C_2"/>
    <property type="match status" value="1"/>
</dbReference>
<comment type="caution">
    <text evidence="3">The sequence shown here is derived from an EMBL/GenBank/DDBJ whole genome shotgun (WGS) entry which is preliminary data.</text>
</comment>
<dbReference type="InterPro" id="IPR015655">
    <property type="entry name" value="PP2C"/>
</dbReference>
<feature type="domain" description="PPM-type phosphatase" evidence="2">
    <location>
        <begin position="9"/>
        <end position="242"/>
    </location>
</feature>
<dbReference type="SMART" id="SM00332">
    <property type="entry name" value="PP2Cc"/>
    <property type="match status" value="1"/>
</dbReference>
<feature type="region of interest" description="Disordered" evidence="1">
    <location>
        <begin position="410"/>
        <end position="435"/>
    </location>
</feature>
<dbReference type="GO" id="GO:0004722">
    <property type="term" value="F:protein serine/threonine phosphatase activity"/>
    <property type="evidence" value="ECO:0007669"/>
    <property type="project" value="InterPro"/>
</dbReference>
<evidence type="ECO:0000259" key="2">
    <source>
        <dbReference type="PROSITE" id="PS51746"/>
    </source>
</evidence>
<dbReference type="CDD" id="cd00143">
    <property type="entry name" value="PP2Cc"/>
    <property type="match status" value="1"/>
</dbReference>
<organism evidence="3 4">
    <name type="scientific">Schaalia canis</name>
    <dbReference type="NCBI Taxonomy" id="100469"/>
    <lineage>
        <taxon>Bacteria</taxon>
        <taxon>Bacillati</taxon>
        <taxon>Actinomycetota</taxon>
        <taxon>Actinomycetes</taxon>
        <taxon>Actinomycetales</taxon>
        <taxon>Actinomycetaceae</taxon>
        <taxon>Schaalia</taxon>
    </lineage>
</organism>
<evidence type="ECO:0000313" key="4">
    <source>
        <dbReference type="Proteomes" id="UP000280444"/>
    </source>
</evidence>
<dbReference type="AlphaFoldDB" id="A0A3P1SF77"/>
<name>A0A3P1SF77_9ACTO</name>